<evidence type="ECO:0000256" key="3">
    <source>
        <dbReference type="ARBA" id="ARBA00023163"/>
    </source>
</evidence>
<proteinExistence type="predicted"/>
<evidence type="ECO:0000256" key="4">
    <source>
        <dbReference type="PROSITE-ProRule" id="PRU00335"/>
    </source>
</evidence>
<dbReference type="InterPro" id="IPR009057">
    <property type="entry name" value="Homeodomain-like_sf"/>
</dbReference>
<dbReference type="PRINTS" id="PR00455">
    <property type="entry name" value="HTHTETR"/>
</dbReference>
<evidence type="ECO:0000256" key="2">
    <source>
        <dbReference type="ARBA" id="ARBA00023125"/>
    </source>
</evidence>
<dbReference type="OrthoDB" id="8478851at2"/>
<dbReference type="PANTHER" id="PTHR30055:SF234">
    <property type="entry name" value="HTH-TYPE TRANSCRIPTIONAL REGULATOR BETI"/>
    <property type="match status" value="1"/>
</dbReference>
<name>I9XHZ4_RHILT</name>
<organism evidence="7">
    <name type="scientific">Rhizobium leguminosarum bv. trifolii WSM597</name>
    <dbReference type="NCBI Taxonomy" id="754764"/>
    <lineage>
        <taxon>Bacteria</taxon>
        <taxon>Pseudomonadati</taxon>
        <taxon>Pseudomonadota</taxon>
        <taxon>Alphaproteobacteria</taxon>
        <taxon>Hyphomicrobiales</taxon>
        <taxon>Rhizobiaceae</taxon>
        <taxon>Rhizobium/Agrobacterium group</taxon>
        <taxon>Rhizobium</taxon>
    </lineage>
</organism>
<dbReference type="Pfam" id="PF00440">
    <property type="entry name" value="TetR_N"/>
    <property type="match status" value="1"/>
</dbReference>
<accession>I9XHZ4</accession>
<keyword evidence="1" id="KW-0805">Transcription regulation</keyword>
<dbReference type="EMBL" id="JH719381">
    <property type="protein sequence ID" value="EJB02352.1"/>
    <property type="molecule type" value="Genomic_DNA"/>
</dbReference>
<feature type="DNA-binding region" description="H-T-H motif" evidence="4">
    <location>
        <begin position="25"/>
        <end position="44"/>
    </location>
</feature>
<evidence type="ECO:0000313" key="6">
    <source>
        <dbReference type="EMBL" id="EJB02352.1"/>
    </source>
</evidence>
<evidence type="ECO:0000259" key="5">
    <source>
        <dbReference type="PROSITE" id="PS50977"/>
    </source>
</evidence>
<dbReference type="GO" id="GO:0003700">
    <property type="term" value="F:DNA-binding transcription factor activity"/>
    <property type="evidence" value="ECO:0007669"/>
    <property type="project" value="TreeGrafter"/>
</dbReference>
<dbReference type="InterPro" id="IPR001647">
    <property type="entry name" value="HTH_TetR"/>
</dbReference>
<dbReference type="GO" id="GO:0000976">
    <property type="term" value="F:transcription cis-regulatory region binding"/>
    <property type="evidence" value="ECO:0007669"/>
    <property type="project" value="TreeGrafter"/>
</dbReference>
<dbReference type="HOGENOM" id="CLU_069356_36_0_5"/>
<gene>
    <name evidence="6" type="ORF">Rleg9DRAFT_1150</name>
    <name evidence="7" type="ORF">Rleg9DRAFT_7390</name>
</gene>
<dbReference type="InterPro" id="IPR050109">
    <property type="entry name" value="HTH-type_TetR-like_transc_reg"/>
</dbReference>
<evidence type="ECO:0000313" key="7">
    <source>
        <dbReference type="EMBL" id="EJB08341.1"/>
    </source>
</evidence>
<dbReference type="PROSITE" id="PS50977">
    <property type="entry name" value="HTH_TETR_2"/>
    <property type="match status" value="1"/>
</dbReference>
<dbReference type="SUPFAM" id="SSF46689">
    <property type="entry name" value="Homeodomain-like"/>
    <property type="match status" value="1"/>
</dbReference>
<keyword evidence="3" id="KW-0804">Transcription</keyword>
<dbReference type="AlphaFoldDB" id="I9XHZ4"/>
<protein>
    <submittedName>
        <fullName evidence="7">Transcriptional regulator</fullName>
    </submittedName>
</protein>
<dbReference type="EMBL" id="JH719381">
    <property type="protein sequence ID" value="EJB08341.1"/>
    <property type="molecule type" value="Genomic_DNA"/>
</dbReference>
<sequence length="185" mass="20865">MKEREEAICEAAARMFIRYGVKRTGMNDIAREARIARQTLYNLFPNKETVLSATIRLVLDRELRQAESELASCSDLRDQLGIVFDHLARRPYAMLHSTPNAADIVEGVSEESRKVIGEWRDNFRSVVERLLAPVNSNLILSGITPHQLADAVVNFASLSKYEARDHAHLDELLLSLTKMAVRCAT</sequence>
<dbReference type="Proteomes" id="UP000005092">
    <property type="component" value="Unassembled WGS sequence"/>
</dbReference>
<reference evidence="7" key="1">
    <citation type="submission" date="2012-02" db="EMBL/GenBank/DDBJ databases">
        <title>Improved High-Quality Draft Sequence of Rhizobium leguminosarum bv. trifolii WSM597.</title>
        <authorList>
            <consortium name="US DOE Joint Genome Institute"/>
            <person name="Lucas S."/>
            <person name="Han J."/>
            <person name="Lapidus A."/>
            <person name="Cheng J.-F."/>
            <person name="Goodwin L."/>
            <person name="Pitluck S."/>
            <person name="Peters L."/>
            <person name="Ovchinnikova G."/>
            <person name="Held B."/>
            <person name="Detter J.C."/>
            <person name="Han C."/>
            <person name="Tapia R."/>
            <person name="Land M."/>
            <person name="Hauser L."/>
            <person name="Kyrpides N."/>
            <person name="Ivanova N."/>
            <person name="Pagani I."/>
            <person name="Brau L."/>
            <person name="Yates R."/>
            <person name="O'Hara G."/>
            <person name="Rui T."/>
            <person name="Howieson J."/>
            <person name="Reeve W."/>
            <person name="Woyke T."/>
        </authorList>
    </citation>
    <scope>NUCLEOTIDE SEQUENCE [LARGE SCALE GENOMIC DNA]</scope>
    <source>
        <strain evidence="7">WSM597</strain>
    </source>
</reference>
<dbReference type="RefSeq" id="WP_003586042.1">
    <property type="nucleotide sequence ID" value="NZ_JH719381.1"/>
</dbReference>
<feature type="domain" description="HTH tetR-type" evidence="5">
    <location>
        <begin position="2"/>
        <end position="62"/>
    </location>
</feature>
<dbReference type="PANTHER" id="PTHR30055">
    <property type="entry name" value="HTH-TYPE TRANSCRIPTIONAL REGULATOR RUTR"/>
    <property type="match status" value="1"/>
</dbReference>
<dbReference type="Gene3D" id="1.10.357.10">
    <property type="entry name" value="Tetracycline Repressor, domain 2"/>
    <property type="match status" value="1"/>
</dbReference>
<keyword evidence="2 4" id="KW-0238">DNA-binding</keyword>
<evidence type="ECO:0000256" key="1">
    <source>
        <dbReference type="ARBA" id="ARBA00023015"/>
    </source>
</evidence>